<dbReference type="AlphaFoldDB" id="A0A3M2LJ73"/>
<accession>A0A3M2LJ73</accession>
<keyword evidence="2" id="KW-1185">Reference proteome</keyword>
<protein>
    <submittedName>
        <fullName evidence="1">Uncharacterized protein</fullName>
    </submittedName>
</protein>
<organism evidence="1 2">
    <name type="scientific">Actinomadura harenae</name>
    <dbReference type="NCBI Taxonomy" id="2483351"/>
    <lineage>
        <taxon>Bacteria</taxon>
        <taxon>Bacillati</taxon>
        <taxon>Actinomycetota</taxon>
        <taxon>Actinomycetes</taxon>
        <taxon>Streptosporangiales</taxon>
        <taxon>Thermomonosporaceae</taxon>
        <taxon>Actinomadura</taxon>
    </lineage>
</organism>
<name>A0A3M2LJ73_9ACTN</name>
<gene>
    <name evidence="1" type="ORF">EBO15_36545</name>
</gene>
<evidence type="ECO:0000313" key="2">
    <source>
        <dbReference type="Proteomes" id="UP000282674"/>
    </source>
</evidence>
<sequence>MLDLVERLMVAEFPLAGGELVRLLNEVLGTPVGGVRMRVERVSVGRAEVAVRVIVADESASLGVWDVDVPVEAGVDASVLGRRLREWWVLKGVEPGMGRWGRPV</sequence>
<proteinExistence type="predicted"/>
<reference evidence="1 2" key="1">
    <citation type="submission" date="2018-10" db="EMBL/GenBank/DDBJ databases">
        <title>Isolation from soil.</title>
        <authorList>
            <person name="Hu J."/>
        </authorList>
    </citation>
    <scope>NUCLEOTIDE SEQUENCE [LARGE SCALE GENOMIC DNA]</scope>
    <source>
        <strain evidence="1 2">NEAU-Ht49</strain>
    </source>
</reference>
<dbReference type="RefSeq" id="WP_147481825.1">
    <property type="nucleotide sequence ID" value="NZ_JBHSKC010000002.1"/>
</dbReference>
<dbReference type="OrthoDB" id="3579066at2"/>
<evidence type="ECO:0000313" key="1">
    <source>
        <dbReference type="EMBL" id="RMI37176.1"/>
    </source>
</evidence>
<comment type="caution">
    <text evidence="1">The sequence shown here is derived from an EMBL/GenBank/DDBJ whole genome shotgun (WGS) entry which is preliminary data.</text>
</comment>
<dbReference type="Proteomes" id="UP000282674">
    <property type="component" value="Unassembled WGS sequence"/>
</dbReference>
<dbReference type="EMBL" id="RFFG01000114">
    <property type="protein sequence ID" value="RMI37176.1"/>
    <property type="molecule type" value="Genomic_DNA"/>
</dbReference>